<proteinExistence type="predicted"/>
<dbReference type="Proteomes" id="UP000663854">
    <property type="component" value="Unassembled WGS sequence"/>
</dbReference>
<evidence type="ECO:0000313" key="2">
    <source>
        <dbReference type="EMBL" id="CAF1543919.1"/>
    </source>
</evidence>
<dbReference type="AlphaFoldDB" id="A0A815B0S2"/>
<evidence type="ECO:0000313" key="4">
    <source>
        <dbReference type="Proteomes" id="UP000663870"/>
    </source>
</evidence>
<reference evidence="1" key="1">
    <citation type="submission" date="2021-02" db="EMBL/GenBank/DDBJ databases">
        <authorList>
            <person name="Nowell W R."/>
        </authorList>
    </citation>
    <scope>NUCLEOTIDE SEQUENCE</scope>
</reference>
<accession>A0A815B0S2</accession>
<evidence type="ECO:0000313" key="1">
    <source>
        <dbReference type="EMBL" id="CAF1264083.1"/>
    </source>
</evidence>
<organism evidence="1 3">
    <name type="scientific">Rotaria sordida</name>
    <dbReference type="NCBI Taxonomy" id="392033"/>
    <lineage>
        <taxon>Eukaryota</taxon>
        <taxon>Metazoa</taxon>
        <taxon>Spiralia</taxon>
        <taxon>Gnathifera</taxon>
        <taxon>Rotifera</taxon>
        <taxon>Eurotatoria</taxon>
        <taxon>Bdelloidea</taxon>
        <taxon>Philodinida</taxon>
        <taxon>Philodinidae</taxon>
        <taxon>Rotaria</taxon>
    </lineage>
</organism>
<comment type="caution">
    <text evidence="1">The sequence shown here is derived from an EMBL/GenBank/DDBJ whole genome shotgun (WGS) entry which is preliminary data.</text>
</comment>
<sequence length="77" mass="8702">MRIIEQHKILLEKAKVALTISSSADEMQSILDQVYTTIAANQKTTNDSCQYSSIDSTLIHNEPTSENGEREFLAEYH</sequence>
<dbReference type="Proteomes" id="UP000663870">
    <property type="component" value="Unassembled WGS sequence"/>
</dbReference>
<keyword evidence="4" id="KW-1185">Reference proteome</keyword>
<gene>
    <name evidence="2" type="ORF">JXQ802_LOCUS43146</name>
    <name evidence="1" type="ORF">PYM288_LOCUS28033</name>
</gene>
<dbReference type="EMBL" id="CAJNOL010003052">
    <property type="protein sequence ID" value="CAF1543919.1"/>
    <property type="molecule type" value="Genomic_DNA"/>
</dbReference>
<dbReference type="EMBL" id="CAJNOH010001973">
    <property type="protein sequence ID" value="CAF1264083.1"/>
    <property type="molecule type" value="Genomic_DNA"/>
</dbReference>
<protein>
    <submittedName>
        <fullName evidence="1">Uncharacterized protein</fullName>
    </submittedName>
</protein>
<name>A0A815B0S2_9BILA</name>
<evidence type="ECO:0000313" key="3">
    <source>
        <dbReference type="Proteomes" id="UP000663854"/>
    </source>
</evidence>